<dbReference type="InterPro" id="IPR025423">
    <property type="entry name" value="TMEM205-like"/>
</dbReference>
<evidence type="ECO:0000256" key="7">
    <source>
        <dbReference type="SAM" id="Phobius"/>
    </source>
</evidence>
<keyword evidence="5 7" id="KW-0472">Membrane</keyword>
<gene>
    <name evidence="10" type="ORF">PISL3812_00207</name>
</gene>
<dbReference type="EMBL" id="CVMT01000001">
    <property type="protein sequence ID" value="CRG82861.1"/>
    <property type="molecule type" value="Genomic_DNA"/>
</dbReference>
<dbReference type="GO" id="GO:0016787">
    <property type="term" value="F:hydrolase activity"/>
    <property type="evidence" value="ECO:0007669"/>
    <property type="project" value="UniProtKB-KW"/>
</dbReference>
<feature type="domain" description="TMEM205-like" evidence="9">
    <location>
        <begin position="13"/>
        <end position="109"/>
    </location>
</feature>
<dbReference type="Pfam" id="PF07859">
    <property type="entry name" value="Abhydrolase_3"/>
    <property type="match status" value="1"/>
</dbReference>
<keyword evidence="3 10" id="KW-0378">Hydrolase</keyword>
<reference evidence="10 11" key="1">
    <citation type="submission" date="2015-04" db="EMBL/GenBank/DDBJ databases">
        <authorList>
            <person name="Syromyatnikov M.Y."/>
            <person name="Popov V.N."/>
        </authorList>
    </citation>
    <scope>NUCLEOTIDE SEQUENCE [LARGE SCALE GENOMIC DNA]</scope>
    <source>
        <strain evidence="10">WF-38-12</strain>
    </source>
</reference>
<evidence type="ECO:0000256" key="5">
    <source>
        <dbReference type="ARBA" id="ARBA00023136"/>
    </source>
</evidence>
<evidence type="ECO:0000259" key="9">
    <source>
        <dbReference type="Pfam" id="PF13664"/>
    </source>
</evidence>
<evidence type="ECO:0000256" key="3">
    <source>
        <dbReference type="ARBA" id="ARBA00022801"/>
    </source>
</evidence>
<feature type="domain" description="Alpha/beta hydrolase fold-3" evidence="8">
    <location>
        <begin position="301"/>
        <end position="542"/>
    </location>
</feature>
<evidence type="ECO:0000313" key="11">
    <source>
        <dbReference type="Proteomes" id="UP000054383"/>
    </source>
</evidence>
<dbReference type="Proteomes" id="UP000054383">
    <property type="component" value="Unassembled WGS sequence"/>
</dbReference>
<keyword evidence="11" id="KW-1185">Reference proteome</keyword>
<name>A0A0U1LL76_TALIS</name>
<feature type="compositionally biased region" description="Low complexity" evidence="6">
    <location>
        <begin position="401"/>
        <end position="416"/>
    </location>
</feature>
<sequence>MSALLNPIPYHLLAYGTFLGSQLYQSFINTKICYRSLAPQPFHNLNKRLWPVYFRCQLGLALLTLATKPGGWLPPASLSNVLLGVACTMAGLNWYSYGPRTSDAMVERANVLKEINAENAAGSTSSKEDNESITKKVKKAFSRNHAMSIHFNLIAMIATVCYGFALGGRLELKGDLVMTFIGRPAKHKNAEYPPRLSLAEKVKLYSTATRIASTTCITHGIGGVFRGEKGALSLRVHLAHAMIRRLSDTLSDREYQYLLKPTDEAYDGWCRANGHLPDRVDLVQHGGKGLWIGDKSAKHVMVYYHGGGFALSANEVYFDFCVDLIKSLRKAGFDLAIFFVAYTLTPHARYPTQLKQCVEALDYILTKTSHAPGNVYLGGDSAGANAAISVLLHISHHPHPSLLDQDEPNNNQNNEPPSKKINTRSLVETDSYLGGIVCLSPWVDFDFDRPSERANRGRDCISAKSELAWANSYTGYNIPFDPWSEPAQAPAEWWKGVRVREFLVLAGSDEILLSGIAEFVDKVQSNFANLRFFVGENEGHVCPIVDRTIFTKKELDRIQTWRELLRWFTACLSSGESLEEDT</sequence>
<keyword evidence="4 7" id="KW-1133">Transmembrane helix</keyword>
<feature type="transmembrane region" description="Helical" evidence="7">
    <location>
        <begin position="72"/>
        <end position="95"/>
    </location>
</feature>
<dbReference type="GO" id="GO:0016020">
    <property type="term" value="C:membrane"/>
    <property type="evidence" value="ECO:0007669"/>
    <property type="project" value="UniProtKB-SubCell"/>
</dbReference>
<organism evidence="10 11">
    <name type="scientific">Talaromyces islandicus</name>
    <name type="common">Penicillium islandicum</name>
    <dbReference type="NCBI Taxonomy" id="28573"/>
    <lineage>
        <taxon>Eukaryota</taxon>
        <taxon>Fungi</taxon>
        <taxon>Dikarya</taxon>
        <taxon>Ascomycota</taxon>
        <taxon>Pezizomycotina</taxon>
        <taxon>Eurotiomycetes</taxon>
        <taxon>Eurotiomycetidae</taxon>
        <taxon>Eurotiales</taxon>
        <taxon>Trichocomaceae</taxon>
        <taxon>Talaromyces</taxon>
        <taxon>Talaromyces sect. Islandici</taxon>
    </lineage>
</organism>
<comment type="subcellular location">
    <subcellularLocation>
        <location evidence="1">Membrane</location>
    </subcellularLocation>
</comment>
<evidence type="ECO:0000259" key="8">
    <source>
        <dbReference type="Pfam" id="PF07859"/>
    </source>
</evidence>
<evidence type="ECO:0000256" key="1">
    <source>
        <dbReference type="ARBA" id="ARBA00004370"/>
    </source>
</evidence>
<dbReference type="InterPro" id="IPR029058">
    <property type="entry name" value="AB_hydrolase_fold"/>
</dbReference>
<dbReference type="OrthoDB" id="2152029at2759"/>
<keyword evidence="2 7" id="KW-0812">Transmembrane</keyword>
<dbReference type="AlphaFoldDB" id="A0A0U1LL76"/>
<evidence type="ECO:0000256" key="4">
    <source>
        <dbReference type="ARBA" id="ARBA00022989"/>
    </source>
</evidence>
<protein>
    <submittedName>
        <fullName evidence="10">Steryl acetyl hydrolase 1</fullName>
    </submittedName>
</protein>
<dbReference type="STRING" id="28573.A0A0U1LL76"/>
<proteinExistence type="predicted"/>
<dbReference type="InterPro" id="IPR050300">
    <property type="entry name" value="GDXG_lipolytic_enzyme"/>
</dbReference>
<dbReference type="SUPFAM" id="SSF53474">
    <property type="entry name" value="alpha/beta-Hydrolases"/>
    <property type="match status" value="1"/>
</dbReference>
<evidence type="ECO:0000256" key="2">
    <source>
        <dbReference type="ARBA" id="ARBA00022692"/>
    </source>
</evidence>
<dbReference type="PANTHER" id="PTHR48081">
    <property type="entry name" value="AB HYDROLASE SUPERFAMILY PROTEIN C4A8.06C"/>
    <property type="match status" value="1"/>
</dbReference>
<evidence type="ECO:0000313" key="10">
    <source>
        <dbReference type="EMBL" id="CRG82861.1"/>
    </source>
</evidence>
<feature type="region of interest" description="Disordered" evidence="6">
    <location>
        <begin position="401"/>
        <end position="421"/>
    </location>
</feature>
<dbReference type="Gene3D" id="3.40.50.1820">
    <property type="entry name" value="alpha/beta hydrolase"/>
    <property type="match status" value="1"/>
</dbReference>
<dbReference type="Pfam" id="PF13664">
    <property type="entry name" value="DUF4149"/>
    <property type="match status" value="1"/>
</dbReference>
<evidence type="ECO:0000256" key="6">
    <source>
        <dbReference type="SAM" id="MobiDB-lite"/>
    </source>
</evidence>
<dbReference type="PANTHER" id="PTHR48081:SF31">
    <property type="entry name" value="STERYL ACETYL HYDROLASE MUG81-RELATED"/>
    <property type="match status" value="1"/>
</dbReference>
<accession>A0A0U1LL76</accession>
<dbReference type="InterPro" id="IPR013094">
    <property type="entry name" value="AB_hydrolase_3"/>
</dbReference>
<feature type="transmembrane region" description="Helical" evidence="7">
    <location>
        <begin position="145"/>
        <end position="165"/>
    </location>
</feature>